<dbReference type="RefSeq" id="WP_268943891.1">
    <property type="nucleotide sequence ID" value="NZ_JAPTYD010000051.1"/>
</dbReference>
<accession>A0ABT4J9I9</accession>
<organism evidence="1 2">
    <name type="scientific">Paracoccus benzoatiresistens</name>
    <dbReference type="NCBI Taxonomy" id="2997341"/>
    <lineage>
        <taxon>Bacteria</taxon>
        <taxon>Pseudomonadati</taxon>
        <taxon>Pseudomonadota</taxon>
        <taxon>Alphaproteobacteria</taxon>
        <taxon>Rhodobacterales</taxon>
        <taxon>Paracoccaceae</taxon>
        <taxon>Paracoccus</taxon>
    </lineage>
</organism>
<dbReference type="EMBL" id="JAPTYD010000051">
    <property type="protein sequence ID" value="MCZ0963795.1"/>
    <property type="molecule type" value="Genomic_DNA"/>
</dbReference>
<dbReference type="InterPro" id="IPR014710">
    <property type="entry name" value="RmlC-like_jellyroll"/>
</dbReference>
<proteinExistence type="predicted"/>
<dbReference type="Proteomes" id="UP001149822">
    <property type="component" value="Unassembled WGS sequence"/>
</dbReference>
<dbReference type="Gene3D" id="2.60.120.10">
    <property type="entry name" value="Jelly Rolls"/>
    <property type="match status" value="1"/>
</dbReference>
<dbReference type="InterPro" id="IPR011051">
    <property type="entry name" value="RmlC_Cupin_sf"/>
</dbReference>
<dbReference type="SUPFAM" id="SSF51182">
    <property type="entry name" value="RmlC-like cupins"/>
    <property type="match status" value="1"/>
</dbReference>
<reference evidence="1" key="1">
    <citation type="submission" date="2022-12" db="EMBL/GenBank/DDBJ databases">
        <title>Paracoccus sp. EF6 isolated from a lake water.</title>
        <authorList>
            <person name="Liu H."/>
        </authorList>
    </citation>
    <scope>NUCLEOTIDE SEQUENCE</scope>
    <source>
        <strain evidence="1">EF6</strain>
    </source>
</reference>
<sequence length="145" mass="15746">MDPSYPHPSGPVIARPGDAPIAASGRSLVLHEWTMPGPSYLRFHLVDRVFDAPAGTSVFVPAGVAHTYSCVVPSRYLIFLTPRMDQLISHLVALTDQSEVARILAEFDTEIVDPGTQMPANVGSTPQITDLRRQDCLAYSETARG</sequence>
<protein>
    <submittedName>
        <fullName evidence="1">Uncharacterized protein</fullName>
    </submittedName>
</protein>
<name>A0ABT4J9I9_9RHOB</name>
<keyword evidence="2" id="KW-1185">Reference proteome</keyword>
<gene>
    <name evidence="1" type="ORF">OU682_19550</name>
</gene>
<evidence type="ECO:0000313" key="1">
    <source>
        <dbReference type="EMBL" id="MCZ0963795.1"/>
    </source>
</evidence>
<comment type="caution">
    <text evidence="1">The sequence shown here is derived from an EMBL/GenBank/DDBJ whole genome shotgun (WGS) entry which is preliminary data.</text>
</comment>
<evidence type="ECO:0000313" key="2">
    <source>
        <dbReference type="Proteomes" id="UP001149822"/>
    </source>
</evidence>